<evidence type="ECO:0000313" key="4">
    <source>
        <dbReference type="EMBL" id="REG06132.1"/>
    </source>
</evidence>
<dbReference type="EMBL" id="QUMS01000004">
    <property type="protein sequence ID" value="REG06132.1"/>
    <property type="molecule type" value="Genomic_DNA"/>
</dbReference>
<dbReference type="InterPro" id="IPR036677">
    <property type="entry name" value="EutN_CcmL_sf"/>
</dbReference>
<comment type="caution">
    <text evidence="4">The sequence shown here is derived from an EMBL/GenBank/DDBJ whole genome shotgun (WGS) entry which is preliminary data.</text>
</comment>
<evidence type="ECO:0000256" key="3">
    <source>
        <dbReference type="ARBA" id="ARBA00024446"/>
    </source>
</evidence>
<dbReference type="PANTHER" id="PTHR36539">
    <property type="entry name" value="ETHANOLAMINE UTILIZATION PROTEIN EUTN"/>
    <property type="match status" value="1"/>
</dbReference>
<protein>
    <submittedName>
        <fullName evidence="4">Ethanolamine utilization protein EutN/carbon dioxide concentrating mechanism protein CcmL</fullName>
    </submittedName>
</protein>
<dbReference type="RefSeq" id="WP_116225834.1">
    <property type="nucleotide sequence ID" value="NZ_AP018437.1"/>
</dbReference>
<accession>A0A347ZQF7</accession>
<dbReference type="OrthoDB" id="196195at2"/>
<reference evidence="4 5" key="1">
    <citation type="submission" date="2018-08" db="EMBL/GenBank/DDBJ databases">
        <title>Genomic Encyclopedia of Type Strains, Phase IV (KMG-IV): sequencing the most valuable type-strain genomes for metagenomic binning, comparative biology and taxonomic classification.</title>
        <authorList>
            <person name="Goeker M."/>
        </authorList>
    </citation>
    <scope>NUCLEOTIDE SEQUENCE [LARGE SCALE GENOMIC DNA]</scope>
    <source>
        <strain evidence="4 5">DSM 23923</strain>
    </source>
</reference>
<dbReference type="SUPFAM" id="SSF159133">
    <property type="entry name" value="EutN/CcmL-like"/>
    <property type="match status" value="1"/>
</dbReference>
<dbReference type="Proteomes" id="UP000256388">
    <property type="component" value="Unassembled WGS sequence"/>
</dbReference>
<evidence type="ECO:0000256" key="1">
    <source>
        <dbReference type="ARBA" id="ARBA00023587"/>
    </source>
</evidence>
<dbReference type="InterPro" id="IPR004992">
    <property type="entry name" value="EutN_CcmL"/>
</dbReference>
<dbReference type="GO" id="GO:0031470">
    <property type="term" value="C:carboxysome"/>
    <property type="evidence" value="ECO:0007669"/>
    <property type="project" value="UniProtKB-SubCell"/>
</dbReference>
<comment type="subcellular location">
    <subcellularLocation>
        <location evidence="1">Carboxysome</location>
    </subcellularLocation>
</comment>
<dbReference type="Pfam" id="PF03319">
    <property type="entry name" value="EutN_CcmL"/>
    <property type="match status" value="1"/>
</dbReference>
<dbReference type="PROSITE" id="PS51932">
    <property type="entry name" value="BMV"/>
    <property type="match status" value="1"/>
</dbReference>
<gene>
    <name evidence="4" type="ORF">DFR64_2562</name>
</gene>
<dbReference type="AlphaFoldDB" id="A0A347ZQF7"/>
<keyword evidence="5" id="KW-1185">Reference proteome</keyword>
<keyword evidence="3" id="KW-1283">Bacterial microcompartment</keyword>
<sequence length="96" mass="10140">MLIARVIGTAVSTMKDEKLEGRKLLVVQQTDEYGKASGKPFVAIDSVDAGVGDLVLTAAGSSARQTTVTKDRPVDAVIMAVIDSLEVEGKSTFRKS</sequence>
<dbReference type="CDD" id="cd01614">
    <property type="entry name" value="EutN_CcmL"/>
    <property type="match status" value="1"/>
</dbReference>
<keyword evidence="2" id="KW-1282">Carboxysome</keyword>
<name>A0A347ZQF7_9CHLR</name>
<evidence type="ECO:0000313" key="5">
    <source>
        <dbReference type="Proteomes" id="UP000256388"/>
    </source>
</evidence>
<dbReference type="Gene3D" id="2.40.50.220">
    <property type="entry name" value="EutN/Ccml"/>
    <property type="match status" value="1"/>
</dbReference>
<organism evidence="4 5">
    <name type="scientific">Pelolinea submarina</name>
    <dbReference type="NCBI Taxonomy" id="913107"/>
    <lineage>
        <taxon>Bacteria</taxon>
        <taxon>Bacillati</taxon>
        <taxon>Chloroflexota</taxon>
        <taxon>Anaerolineae</taxon>
        <taxon>Anaerolineales</taxon>
        <taxon>Anaerolineaceae</taxon>
        <taxon>Pelolinea</taxon>
    </lineage>
</organism>
<evidence type="ECO:0000256" key="2">
    <source>
        <dbReference type="ARBA" id="ARBA00023669"/>
    </source>
</evidence>
<proteinExistence type="predicted"/>
<dbReference type="PANTHER" id="PTHR36539:SF1">
    <property type="entry name" value="BACTERIAL MICROCOMPARTMENT SHELL VERTEX PROTEIN EUTN"/>
    <property type="match status" value="1"/>
</dbReference>